<organism evidence="3">
    <name type="scientific">Trepomonas sp. PC1</name>
    <dbReference type="NCBI Taxonomy" id="1076344"/>
    <lineage>
        <taxon>Eukaryota</taxon>
        <taxon>Metamonada</taxon>
        <taxon>Diplomonadida</taxon>
        <taxon>Hexamitidae</taxon>
        <taxon>Hexamitinae</taxon>
        <taxon>Trepomonas</taxon>
    </lineage>
</organism>
<reference evidence="3" key="1">
    <citation type="submission" date="2015-07" db="EMBL/GenBank/DDBJ databases">
        <title>Adaptation to a free-living lifestyle via gene acquisitions in the diplomonad Trepomonas sp. PC1.</title>
        <authorList>
            <person name="Xu F."/>
            <person name="Jerlstrom-Hultqvist J."/>
            <person name="Kolisko M."/>
            <person name="Simpson A.G.B."/>
            <person name="Roger A.J."/>
            <person name="Svard S.G."/>
            <person name="Andersson J.O."/>
        </authorList>
    </citation>
    <scope>NUCLEOTIDE SEQUENCE</scope>
    <source>
        <strain evidence="3">PC1</strain>
    </source>
</reference>
<name>A0A146JWB8_9EUKA</name>
<feature type="transmembrane region" description="Helical" evidence="2">
    <location>
        <begin position="6"/>
        <end position="33"/>
    </location>
</feature>
<accession>A0A146JWB8</accession>
<feature type="compositionally biased region" description="Basic residues" evidence="1">
    <location>
        <begin position="299"/>
        <end position="311"/>
    </location>
</feature>
<feature type="transmembrane region" description="Helical" evidence="2">
    <location>
        <begin position="80"/>
        <end position="105"/>
    </location>
</feature>
<proteinExistence type="predicted"/>
<sequence>NSNVPGYLYIINACGQIASILLTVIFMFRFVFVSQTYKNPLEMNTLAYSVAGNLVLSYYFVQNLFYLVQNAFSNSETDLFMFFFGGLYLKTVFMVQFQNHCLQLVKSQQQMFCRQKLKKSFAQHLAFFSLSVFFYLAKEIVGIFQPSYADVFQIAFQLFILLISFLQLFQLFQLKQSARHKMTQKRIKILLRINLINFINQIQFNLVYIITQLIQIIDEDLKDAVDLILQLTQIVFFILAFIELFSVNSFIQRTIQNKDSQKQLNKEITDEMIREKQNQIYKIVDDVIVQKSKQQKEREKKKKLKVVKKKVEKSNENEKSDEDEDEGYT</sequence>
<feature type="transmembrane region" description="Helical" evidence="2">
    <location>
        <begin position="193"/>
        <end position="215"/>
    </location>
</feature>
<feature type="region of interest" description="Disordered" evidence="1">
    <location>
        <begin position="291"/>
        <end position="329"/>
    </location>
</feature>
<feature type="transmembrane region" description="Helical" evidence="2">
    <location>
        <begin position="125"/>
        <end position="145"/>
    </location>
</feature>
<evidence type="ECO:0000256" key="1">
    <source>
        <dbReference type="SAM" id="MobiDB-lite"/>
    </source>
</evidence>
<dbReference type="EMBL" id="GDID01007744">
    <property type="protein sequence ID" value="JAP88862.1"/>
    <property type="molecule type" value="Transcribed_RNA"/>
</dbReference>
<keyword evidence="2" id="KW-0472">Membrane</keyword>
<evidence type="ECO:0008006" key="4">
    <source>
        <dbReference type="Google" id="ProtNLM"/>
    </source>
</evidence>
<gene>
    <name evidence="3" type="ORF">TPC1_31643</name>
</gene>
<evidence type="ECO:0000256" key="2">
    <source>
        <dbReference type="SAM" id="Phobius"/>
    </source>
</evidence>
<protein>
    <recommendedName>
        <fullName evidence="4">Transmembrane protein</fullName>
    </recommendedName>
</protein>
<keyword evidence="2" id="KW-1133">Transmembrane helix</keyword>
<feature type="transmembrane region" description="Helical" evidence="2">
    <location>
        <begin position="151"/>
        <end position="172"/>
    </location>
</feature>
<feature type="transmembrane region" description="Helical" evidence="2">
    <location>
        <begin position="45"/>
        <end position="68"/>
    </location>
</feature>
<dbReference type="AlphaFoldDB" id="A0A146JWB8"/>
<feature type="compositionally biased region" description="Acidic residues" evidence="1">
    <location>
        <begin position="319"/>
        <end position="329"/>
    </location>
</feature>
<keyword evidence="2" id="KW-0812">Transmembrane</keyword>
<evidence type="ECO:0000313" key="3">
    <source>
        <dbReference type="EMBL" id="JAP88862.1"/>
    </source>
</evidence>
<feature type="non-terminal residue" evidence="3">
    <location>
        <position position="1"/>
    </location>
</feature>
<feature type="transmembrane region" description="Helical" evidence="2">
    <location>
        <begin position="227"/>
        <end position="251"/>
    </location>
</feature>